<proteinExistence type="predicted"/>
<dbReference type="RefSeq" id="WP_062712718.1">
    <property type="nucleotide sequence ID" value="NZ_LLZG01000388.1"/>
</dbReference>
<comment type="caution">
    <text evidence="1">The sequence shown here is derived from an EMBL/GenBank/DDBJ whole genome shotgun (WGS) entry which is preliminary data.</text>
</comment>
<dbReference type="OrthoDB" id="4244669at2"/>
<dbReference type="EMBL" id="LLZG01000388">
    <property type="protein sequence ID" value="KUL23302.1"/>
    <property type="molecule type" value="Genomic_DNA"/>
</dbReference>
<evidence type="ECO:0000313" key="1">
    <source>
        <dbReference type="EMBL" id="KUL23302.1"/>
    </source>
</evidence>
<protein>
    <submittedName>
        <fullName evidence="1">Uncharacterized protein</fullName>
    </submittedName>
</protein>
<accession>A0A124G7M7</accession>
<sequence length="62" mass="6748">MSIEKRTAVTPAKPVPAGKLRLFGLVVNHATDPITGAELNMVRWDGTVKALPYEDDELTVVD</sequence>
<dbReference type="AlphaFoldDB" id="A0A124G7M7"/>
<gene>
    <name evidence="1" type="ORF">ADL12_40265</name>
</gene>
<organism evidence="1 2">
    <name type="scientific">Streptomyces regalis</name>
    <dbReference type="NCBI Taxonomy" id="68262"/>
    <lineage>
        <taxon>Bacteria</taxon>
        <taxon>Bacillati</taxon>
        <taxon>Actinomycetota</taxon>
        <taxon>Actinomycetes</taxon>
        <taxon>Kitasatosporales</taxon>
        <taxon>Streptomycetaceae</taxon>
        <taxon>Streptomyces</taxon>
    </lineage>
</organism>
<keyword evidence="2" id="KW-1185">Reference proteome</keyword>
<dbReference type="Proteomes" id="UP000053923">
    <property type="component" value="Unassembled WGS sequence"/>
</dbReference>
<name>A0A124G7M7_9ACTN</name>
<evidence type="ECO:0000313" key="2">
    <source>
        <dbReference type="Proteomes" id="UP000053923"/>
    </source>
</evidence>
<reference evidence="2" key="1">
    <citation type="submission" date="2015-10" db="EMBL/GenBank/DDBJ databases">
        <authorList>
            <person name="Ju K.-S."/>
            <person name="Doroghazi J.R."/>
            <person name="Metcalf W.W."/>
        </authorList>
    </citation>
    <scope>NUCLEOTIDE SEQUENCE [LARGE SCALE GENOMIC DNA]</scope>
    <source>
        <strain evidence="2">NRRL 3151</strain>
    </source>
</reference>